<keyword evidence="2 4" id="KW-0472">Membrane</keyword>
<keyword evidence="3" id="KW-0998">Cell outer membrane</keyword>
<evidence type="ECO:0000313" key="7">
    <source>
        <dbReference type="EMBL" id="PSW03943.1"/>
    </source>
</evidence>
<dbReference type="SUPFAM" id="SSF103088">
    <property type="entry name" value="OmpA-like"/>
    <property type="match status" value="1"/>
</dbReference>
<gene>
    <name evidence="7" type="ORF">C9I89_16275</name>
</gene>
<dbReference type="Gene3D" id="3.30.1330.60">
    <property type="entry name" value="OmpA-like domain"/>
    <property type="match status" value="1"/>
</dbReference>
<comment type="subcellular location">
    <subcellularLocation>
        <location evidence="1">Cell outer membrane</location>
    </subcellularLocation>
</comment>
<accession>A0A2T3MVT4</accession>
<dbReference type="Proteomes" id="UP000240904">
    <property type="component" value="Unassembled WGS sequence"/>
</dbReference>
<dbReference type="RefSeq" id="WP_107284377.1">
    <property type="nucleotide sequence ID" value="NZ_PYMC01000012.1"/>
</dbReference>
<proteinExistence type="predicted"/>
<evidence type="ECO:0000256" key="3">
    <source>
        <dbReference type="ARBA" id="ARBA00023237"/>
    </source>
</evidence>
<dbReference type="InterPro" id="IPR050330">
    <property type="entry name" value="Bact_OuterMem_StrucFunc"/>
</dbReference>
<feature type="signal peptide" evidence="5">
    <location>
        <begin position="1"/>
        <end position="20"/>
    </location>
</feature>
<dbReference type="PANTHER" id="PTHR30329">
    <property type="entry name" value="STATOR ELEMENT OF FLAGELLAR MOTOR COMPLEX"/>
    <property type="match status" value="1"/>
</dbReference>
<dbReference type="EMBL" id="PYMC01000012">
    <property type="protein sequence ID" value="PSW03943.1"/>
    <property type="molecule type" value="Genomic_DNA"/>
</dbReference>
<dbReference type="InterPro" id="IPR006665">
    <property type="entry name" value="OmpA-like"/>
</dbReference>
<protein>
    <recommendedName>
        <fullName evidence="6">OmpA-like domain-containing protein</fullName>
    </recommendedName>
</protein>
<sequence length="196" mass="21649">MKRTVIGLLTLFLFGCSVQPAEPPLAEQSRDLSDLDNDGVINARDKCAETPLSAVVDNNGCPVHVNREEENGVQVLFANDSDVTPDSFLPEIMRMSEFLNKYPNTSIELKGYASPVGRHDYNIALSQRRAQQVRNQLIADGIDPNRIKTVGFGDSDPVKADSKETTNTLSRRVVAKVVGSKSNVVEEWTIFTVRDN</sequence>
<dbReference type="PRINTS" id="PR01021">
    <property type="entry name" value="OMPADOMAIN"/>
</dbReference>
<evidence type="ECO:0000256" key="2">
    <source>
        <dbReference type="ARBA" id="ARBA00023136"/>
    </source>
</evidence>
<keyword evidence="5" id="KW-0732">Signal</keyword>
<comment type="caution">
    <text evidence="7">The sequence shown here is derived from an EMBL/GenBank/DDBJ whole genome shotgun (WGS) entry which is preliminary data.</text>
</comment>
<evidence type="ECO:0000259" key="6">
    <source>
        <dbReference type="PROSITE" id="PS51123"/>
    </source>
</evidence>
<feature type="domain" description="OmpA-like" evidence="6">
    <location>
        <begin position="64"/>
        <end position="181"/>
    </location>
</feature>
<evidence type="ECO:0000256" key="4">
    <source>
        <dbReference type="PROSITE-ProRule" id="PRU00473"/>
    </source>
</evidence>
<keyword evidence="8" id="KW-1185">Reference proteome</keyword>
<dbReference type="AlphaFoldDB" id="A0A2T3MVT4"/>
<reference evidence="7 8" key="1">
    <citation type="submission" date="2018-03" db="EMBL/GenBank/DDBJ databases">
        <title>Whole genome sequencing of Histamine producing bacteria.</title>
        <authorList>
            <person name="Butler K."/>
        </authorList>
    </citation>
    <scope>NUCLEOTIDE SEQUENCE [LARGE SCALE GENOMIC DNA]</scope>
    <source>
        <strain evidence="7 8">DSM 16190</strain>
    </source>
</reference>
<dbReference type="PANTHER" id="PTHR30329:SF21">
    <property type="entry name" value="LIPOPROTEIN YIAD-RELATED"/>
    <property type="match status" value="1"/>
</dbReference>
<dbReference type="OrthoDB" id="9805832at2"/>
<evidence type="ECO:0000313" key="8">
    <source>
        <dbReference type="Proteomes" id="UP000240904"/>
    </source>
</evidence>
<feature type="chain" id="PRO_5015443007" description="OmpA-like domain-containing protein" evidence="5">
    <location>
        <begin position="21"/>
        <end position="196"/>
    </location>
</feature>
<dbReference type="Pfam" id="PF00691">
    <property type="entry name" value="OmpA"/>
    <property type="match status" value="1"/>
</dbReference>
<dbReference type="CDD" id="cd07185">
    <property type="entry name" value="OmpA_C-like"/>
    <property type="match status" value="1"/>
</dbReference>
<dbReference type="InterPro" id="IPR006664">
    <property type="entry name" value="OMP_bac"/>
</dbReference>
<name>A0A2T3MVT4_9GAMM</name>
<evidence type="ECO:0000256" key="5">
    <source>
        <dbReference type="SAM" id="SignalP"/>
    </source>
</evidence>
<dbReference type="PROSITE" id="PS51257">
    <property type="entry name" value="PROKAR_LIPOPROTEIN"/>
    <property type="match status" value="1"/>
</dbReference>
<dbReference type="GO" id="GO:0009279">
    <property type="term" value="C:cell outer membrane"/>
    <property type="evidence" value="ECO:0007669"/>
    <property type="project" value="UniProtKB-SubCell"/>
</dbReference>
<dbReference type="PROSITE" id="PS51123">
    <property type="entry name" value="OMPA_2"/>
    <property type="match status" value="1"/>
</dbReference>
<organism evidence="7 8">
    <name type="scientific">Photobacterium lipolyticum</name>
    <dbReference type="NCBI Taxonomy" id="266810"/>
    <lineage>
        <taxon>Bacteria</taxon>
        <taxon>Pseudomonadati</taxon>
        <taxon>Pseudomonadota</taxon>
        <taxon>Gammaproteobacteria</taxon>
        <taxon>Vibrionales</taxon>
        <taxon>Vibrionaceae</taxon>
        <taxon>Photobacterium</taxon>
    </lineage>
</organism>
<evidence type="ECO:0000256" key="1">
    <source>
        <dbReference type="ARBA" id="ARBA00004442"/>
    </source>
</evidence>
<dbReference type="InterPro" id="IPR036737">
    <property type="entry name" value="OmpA-like_sf"/>
</dbReference>